<dbReference type="EMBL" id="MHRP01000044">
    <property type="protein sequence ID" value="OHA25778.1"/>
    <property type="molecule type" value="Genomic_DNA"/>
</dbReference>
<dbReference type="FunFam" id="1.10.455.10:FF:000001">
    <property type="entry name" value="30S ribosomal protein S7"/>
    <property type="match status" value="1"/>
</dbReference>
<dbReference type="AlphaFoldDB" id="A0A1G2MPH8"/>
<dbReference type="Proteomes" id="UP000177943">
    <property type="component" value="Unassembled WGS sequence"/>
</dbReference>
<reference evidence="8 9" key="1">
    <citation type="journal article" date="2016" name="Nat. Commun.">
        <title>Thousands of microbial genomes shed light on interconnected biogeochemical processes in an aquifer system.</title>
        <authorList>
            <person name="Anantharaman K."/>
            <person name="Brown C.T."/>
            <person name="Hug L.A."/>
            <person name="Sharon I."/>
            <person name="Castelle C.J."/>
            <person name="Probst A.J."/>
            <person name="Thomas B.C."/>
            <person name="Singh A."/>
            <person name="Wilkins M.J."/>
            <person name="Karaoz U."/>
            <person name="Brodie E.L."/>
            <person name="Williams K.H."/>
            <person name="Hubbard S.S."/>
            <person name="Banfield J.F."/>
        </authorList>
    </citation>
    <scope>NUCLEOTIDE SEQUENCE [LARGE SCALE GENOMIC DNA]</scope>
</reference>
<dbReference type="InterPro" id="IPR036823">
    <property type="entry name" value="Ribosomal_uS7_dom_sf"/>
</dbReference>
<comment type="caution">
    <text evidence="8">The sequence shown here is derived from an EMBL/GenBank/DDBJ whole genome shotgun (WGS) entry which is preliminary data.</text>
</comment>
<dbReference type="SUPFAM" id="SSF47973">
    <property type="entry name" value="Ribosomal protein S7"/>
    <property type="match status" value="1"/>
</dbReference>
<dbReference type="GO" id="GO:0006412">
    <property type="term" value="P:translation"/>
    <property type="evidence" value="ECO:0007669"/>
    <property type="project" value="UniProtKB-UniRule"/>
</dbReference>
<organism evidence="8 9">
    <name type="scientific">Candidatus Taylorbacteria bacterium RIFCSPHIGHO2_02_FULL_45_35</name>
    <dbReference type="NCBI Taxonomy" id="1802311"/>
    <lineage>
        <taxon>Bacteria</taxon>
        <taxon>Candidatus Tayloriibacteriota</taxon>
    </lineage>
</organism>
<keyword evidence="6" id="KW-0820">tRNA-binding</keyword>
<evidence type="ECO:0000259" key="7">
    <source>
        <dbReference type="Pfam" id="PF00177"/>
    </source>
</evidence>
<dbReference type="PIRSF" id="PIRSF002122">
    <property type="entry name" value="RPS7p_RPS7a_RPS5e_RPS7o"/>
    <property type="match status" value="1"/>
</dbReference>
<dbReference type="PANTHER" id="PTHR11205">
    <property type="entry name" value="RIBOSOMAL PROTEIN S7"/>
    <property type="match status" value="1"/>
</dbReference>
<evidence type="ECO:0000256" key="3">
    <source>
        <dbReference type="ARBA" id="ARBA00022884"/>
    </source>
</evidence>
<dbReference type="InterPro" id="IPR023798">
    <property type="entry name" value="Ribosomal_uS7_dom"/>
</dbReference>
<comment type="similarity">
    <text evidence="1 6">Belongs to the universal ribosomal protein uS7 family.</text>
</comment>
<keyword evidence="5 6" id="KW-0687">Ribonucleoprotein</keyword>
<evidence type="ECO:0000313" key="9">
    <source>
        <dbReference type="Proteomes" id="UP000177943"/>
    </source>
</evidence>
<dbReference type="InterPro" id="IPR000235">
    <property type="entry name" value="Ribosomal_uS7"/>
</dbReference>
<dbReference type="GO" id="GO:0000049">
    <property type="term" value="F:tRNA binding"/>
    <property type="evidence" value="ECO:0007669"/>
    <property type="project" value="UniProtKB-UniRule"/>
</dbReference>
<comment type="subunit">
    <text evidence="6">Part of the 30S ribosomal subunit. Contacts proteins S9 and S11.</text>
</comment>
<sequence>MRRKIRVKRNLATDPVYNSVKVTKFVNYIMERGKKNAARKVVYGAFETIKEKAKTENPIEIFDTALKNTAPNMEVRSRRVGGANYQVPVEVRPERRAALSMKWIIIAARAKKGKPMHLKLADEIIAASKGEGDAVKKRENTHKMAEANKAFAHFAW</sequence>
<evidence type="ECO:0000256" key="5">
    <source>
        <dbReference type="ARBA" id="ARBA00023274"/>
    </source>
</evidence>
<evidence type="ECO:0000256" key="4">
    <source>
        <dbReference type="ARBA" id="ARBA00022980"/>
    </source>
</evidence>
<evidence type="ECO:0000313" key="8">
    <source>
        <dbReference type="EMBL" id="OHA25778.1"/>
    </source>
</evidence>
<feature type="domain" description="Small ribosomal subunit protein uS7" evidence="7">
    <location>
        <begin position="1"/>
        <end position="149"/>
    </location>
</feature>
<dbReference type="GO" id="GO:0015935">
    <property type="term" value="C:small ribosomal subunit"/>
    <property type="evidence" value="ECO:0007669"/>
    <property type="project" value="InterPro"/>
</dbReference>
<evidence type="ECO:0000256" key="1">
    <source>
        <dbReference type="ARBA" id="ARBA00007151"/>
    </source>
</evidence>
<gene>
    <name evidence="6" type="primary">rpsG</name>
    <name evidence="8" type="ORF">A3D56_01595</name>
</gene>
<dbReference type="Gene3D" id="1.10.455.10">
    <property type="entry name" value="Ribosomal protein S7 domain"/>
    <property type="match status" value="1"/>
</dbReference>
<protein>
    <recommendedName>
        <fullName evidence="6">Small ribosomal subunit protein uS7</fullName>
    </recommendedName>
</protein>
<dbReference type="Pfam" id="PF00177">
    <property type="entry name" value="Ribosomal_S7"/>
    <property type="match status" value="1"/>
</dbReference>
<keyword evidence="4 6" id="KW-0689">Ribosomal protein</keyword>
<dbReference type="InterPro" id="IPR005717">
    <property type="entry name" value="Ribosomal_uS7_bac/org-type"/>
</dbReference>
<proteinExistence type="inferred from homology"/>
<keyword evidence="3 6" id="KW-0694">RNA-binding</keyword>
<comment type="function">
    <text evidence="6">One of the primary rRNA binding proteins, it binds directly to 16S rRNA where it nucleates assembly of the head domain of the 30S subunit. Is located at the subunit interface close to the decoding center, probably blocks exit of the E-site tRNA.</text>
</comment>
<keyword evidence="2 6" id="KW-0699">rRNA-binding</keyword>
<accession>A0A1G2MPH8</accession>
<dbReference type="GO" id="GO:0003735">
    <property type="term" value="F:structural constituent of ribosome"/>
    <property type="evidence" value="ECO:0007669"/>
    <property type="project" value="InterPro"/>
</dbReference>
<dbReference type="GO" id="GO:0019843">
    <property type="term" value="F:rRNA binding"/>
    <property type="evidence" value="ECO:0007669"/>
    <property type="project" value="UniProtKB-UniRule"/>
</dbReference>
<evidence type="ECO:0000256" key="6">
    <source>
        <dbReference type="HAMAP-Rule" id="MF_00480"/>
    </source>
</evidence>
<dbReference type="CDD" id="cd14869">
    <property type="entry name" value="uS7_Bacteria"/>
    <property type="match status" value="1"/>
</dbReference>
<dbReference type="NCBIfam" id="TIGR01029">
    <property type="entry name" value="rpsG_bact"/>
    <property type="match status" value="1"/>
</dbReference>
<evidence type="ECO:0000256" key="2">
    <source>
        <dbReference type="ARBA" id="ARBA00022730"/>
    </source>
</evidence>
<name>A0A1G2MPH8_9BACT</name>
<dbReference type="HAMAP" id="MF_00480_B">
    <property type="entry name" value="Ribosomal_uS7_B"/>
    <property type="match status" value="1"/>
</dbReference>